<gene>
    <name evidence="1" type="ORF">NCTC11190_01712</name>
</gene>
<accession>A0A379MS83</accession>
<keyword evidence="2" id="KW-1185">Reference proteome</keyword>
<evidence type="ECO:0000313" key="1">
    <source>
        <dbReference type="EMBL" id="SUE34488.1"/>
    </source>
</evidence>
<dbReference type="AlphaFoldDB" id="A0A379MS83"/>
<protein>
    <submittedName>
        <fullName evidence="1">Uncharacterized protein</fullName>
    </submittedName>
</protein>
<dbReference type="Proteomes" id="UP000255233">
    <property type="component" value="Unassembled WGS sequence"/>
</dbReference>
<proteinExistence type="predicted"/>
<reference evidence="1 2" key="1">
    <citation type="submission" date="2018-06" db="EMBL/GenBank/DDBJ databases">
        <authorList>
            <consortium name="Pathogen Informatics"/>
            <person name="Doyle S."/>
        </authorList>
    </citation>
    <scope>NUCLEOTIDE SEQUENCE [LARGE SCALE GENOMIC DNA]</scope>
    <source>
        <strain evidence="1 2">NCTC11190</strain>
    </source>
</reference>
<organism evidence="1 2">
    <name type="scientific">Rikenella microfusus</name>
    <dbReference type="NCBI Taxonomy" id="28139"/>
    <lineage>
        <taxon>Bacteria</taxon>
        <taxon>Pseudomonadati</taxon>
        <taxon>Bacteroidota</taxon>
        <taxon>Bacteroidia</taxon>
        <taxon>Bacteroidales</taxon>
        <taxon>Rikenellaceae</taxon>
        <taxon>Rikenella</taxon>
    </lineage>
</organism>
<dbReference type="RefSeq" id="WP_156877466.1">
    <property type="nucleotide sequence ID" value="NZ_UGVL01000001.1"/>
</dbReference>
<evidence type="ECO:0000313" key="2">
    <source>
        <dbReference type="Proteomes" id="UP000255233"/>
    </source>
</evidence>
<name>A0A379MS83_9BACT</name>
<sequence>MEPLSNKIHTNSVSLRALLPAPQSKSHTGFIEQIAPWILDQVVHTYPEIISVISFTS</sequence>
<dbReference type="EMBL" id="UGVL01000001">
    <property type="protein sequence ID" value="SUE34488.1"/>
    <property type="molecule type" value="Genomic_DNA"/>
</dbReference>